<feature type="domain" description="Major facilitator superfamily (MFS) profile" evidence="7">
    <location>
        <begin position="1"/>
        <end position="431"/>
    </location>
</feature>
<proteinExistence type="inferred from homology"/>
<dbReference type="InterPro" id="IPR050360">
    <property type="entry name" value="MFS_Sugar_Transporters"/>
</dbReference>
<feature type="transmembrane region" description="Helical" evidence="6">
    <location>
        <begin position="317"/>
        <end position="334"/>
    </location>
</feature>
<feature type="transmembrane region" description="Helical" evidence="6">
    <location>
        <begin position="284"/>
        <end position="305"/>
    </location>
</feature>
<dbReference type="InterPro" id="IPR036259">
    <property type="entry name" value="MFS_trans_sf"/>
</dbReference>
<evidence type="ECO:0000256" key="1">
    <source>
        <dbReference type="ARBA" id="ARBA00004141"/>
    </source>
</evidence>
<feature type="transmembrane region" description="Helical" evidence="6">
    <location>
        <begin position="346"/>
        <end position="369"/>
    </location>
</feature>
<dbReference type="OrthoDB" id="5399138at2759"/>
<dbReference type="GO" id="GO:0016020">
    <property type="term" value="C:membrane"/>
    <property type="evidence" value="ECO:0007669"/>
    <property type="project" value="UniProtKB-SubCell"/>
</dbReference>
<keyword evidence="4 6" id="KW-1133">Transmembrane helix</keyword>
<dbReference type="PROSITE" id="PS50850">
    <property type="entry name" value="MFS"/>
    <property type="match status" value="1"/>
</dbReference>
<protein>
    <submittedName>
        <fullName evidence="8">General substrate transporter</fullName>
    </submittedName>
</protein>
<dbReference type="InterPro" id="IPR020846">
    <property type="entry name" value="MFS_dom"/>
</dbReference>
<dbReference type="Pfam" id="PF00083">
    <property type="entry name" value="Sugar_tr"/>
    <property type="match status" value="1"/>
</dbReference>
<dbReference type="Proteomes" id="UP000076727">
    <property type="component" value="Unassembled WGS sequence"/>
</dbReference>
<evidence type="ECO:0000256" key="2">
    <source>
        <dbReference type="ARBA" id="ARBA00010992"/>
    </source>
</evidence>
<dbReference type="GO" id="GO:0005351">
    <property type="term" value="F:carbohydrate:proton symporter activity"/>
    <property type="evidence" value="ECO:0007669"/>
    <property type="project" value="TreeGrafter"/>
</dbReference>
<dbReference type="EMBL" id="KV429032">
    <property type="protein sequence ID" value="KZT74870.1"/>
    <property type="molecule type" value="Genomic_DNA"/>
</dbReference>
<dbReference type="InterPro" id="IPR005828">
    <property type="entry name" value="MFS_sugar_transport-like"/>
</dbReference>
<comment type="similarity">
    <text evidence="2">Belongs to the major facilitator superfamily. Sugar transporter (TC 2.A.1.1) family.</text>
</comment>
<accession>A0A165UGB2</accession>
<reference evidence="8 9" key="1">
    <citation type="journal article" date="2016" name="Mol. Biol. Evol.">
        <title>Comparative Genomics of Early-Diverging Mushroom-Forming Fungi Provides Insights into the Origins of Lignocellulose Decay Capabilities.</title>
        <authorList>
            <person name="Nagy L.G."/>
            <person name="Riley R."/>
            <person name="Tritt A."/>
            <person name="Adam C."/>
            <person name="Daum C."/>
            <person name="Floudas D."/>
            <person name="Sun H."/>
            <person name="Yadav J.S."/>
            <person name="Pangilinan J."/>
            <person name="Larsson K.H."/>
            <person name="Matsuura K."/>
            <person name="Barry K."/>
            <person name="Labutti K."/>
            <person name="Kuo R."/>
            <person name="Ohm R.A."/>
            <person name="Bhattacharya S.S."/>
            <person name="Shirouzu T."/>
            <person name="Yoshinaga Y."/>
            <person name="Martin F.M."/>
            <person name="Grigoriev I.V."/>
            <person name="Hibbett D.S."/>
        </authorList>
    </citation>
    <scope>NUCLEOTIDE SEQUENCE [LARGE SCALE GENOMIC DNA]</scope>
    <source>
        <strain evidence="8 9">L-15889</strain>
    </source>
</reference>
<feature type="transmembrane region" description="Helical" evidence="6">
    <location>
        <begin position="132"/>
        <end position="152"/>
    </location>
</feature>
<name>A0A165UGB2_9APHY</name>
<keyword evidence="3 6" id="KW-0812">Transmembrane</keyword>
<keyword evidence="9" id="KW-1185">Reference proteome</keyword>
<dbReference type="Gene3D" id="1.20.1250.20">
    <property type="entry name" value="MFS general substrate transporter like domains"/>
    <property type="match status" value="1"/>
</dbReference>
<feature type="transmembrane region" description="Helical" evidence="6">
    <location>
        <begin position="164"/>
        <end position="181"/>
    </location>
</feature>
<keyword evidence="5 6" id="KW-0472">Membrane</keyword>
<evidence type="ECO:0000313" key="8">
    <source>
        <dbReference type="EMBL" id="KZT74870.1"/>
    </source>
</evidence>
<evidence type="ECO:0000259" key="7">
    <source>
        <dbReference type="PROSITE" id="PS50850"/>
    </source>
</evidence>
<comment type="subcellular location">
    <subcellularLocation>
        <location evidence="1">Membrane</location>
        <topology evidence="1">Multi-pass membrane protein</topology>
    </subcellularLocation>
</comment>
<organism evidence="8 9">
    <name type="scientific">Daedalea quercina L-15889</name>
    <dbReference type="NCBI Taxonomy" id="1314783"/>
    <lineage>
        <taxon>Eukaryota</taxon>
        <taxon>Fungi</taxon>
        <taxon>Dikarya</taxon>
        <taxon>Basidiomycota</taxon>
        <taxon>Agaricomycotina</taxon>
        <taxon>Agaricomycetes</taxon>
        <taxon>Polyporales</taxon>
        <taxon>Fomitopsis</taxon>
    </lineage>
</organism>
<evidence type="ECO:0000256" key="4">
    <source>
        <dbReference type="ARBA" id="ARBA00022989"/>
    </source>
</evidence>
<evidence type="ECO:0000256" key="6">
    <source>
        <dbReference type="SAM" id="Phobius"/>
    </source>
</evidence>
<feature type="transmembrane region" description="Helical" evidence="6">
    <location>
        <begin position="38"/>
        <end position="61"/>
    </location>
</feature>
<evidence type="ECO:0000256" key="5">
    <source>
        <dbReference type="ARBA" id="ARBA00023136"/>
    </source>
</evidence>
<dbReference type="AlphaFoldDB" id="A0A165UGB2"/>
<dbReference type="STRING" id="1314783.A0A165UGB2"/>
<evidence type="ECO:0000313" key="9">
    <source>
        <dbReference type="Proteomes" id="UP000076727"/>
    </source>
</evidence>
<sequence length="497" mass="54427">MVRIIHSNRRFRIWIRHWVTAMPHFVAQFSKTYALSTILQGLIVSIFLLTASMASLVSGSLSNRISRTRKISLGAFIFAAGSANSALQARDQCCTSGDVLPALARGYSCHQQSPCTRVEIAQAFVRGRLGSMVQLICTMGIASGYFVCYGTVRIPTSLPWRFPFGLQAVIFVVLAVGALFSRHSPRWLRHVGRAADADAAWIKLYVGSADAQKTEENASRGEAPGLGWWQEAQQLWKKDSRVRTALGISLMGMQQASGIDGVIYVVRPRVVFSQAGLSASTASFVASGVSGLINFACTFVVQFFADEWGRRASMIRGGTVIGLSMILIGALYASRASETPLGRWTIIVLIYIFVVGFTMSWGIVTRILIQPMGTRAAATSLGQCANWTVNWIIAFTTSIFLARTSSGPYFLFGCCSLLTTLVCLASWPETRGASLEEVDKAFEIAPWRGALKKRWGRFCSSDTGVAEVHELAPRSRHLVIMPGHGASDRWPLAYWAR</sequence>
<dbReference type="PANTHER" id="PTHR48022">
    <property type="entry name" value="PLASTIDIC GLUCOSE TRANSPORTER 4"/>
    <property type="match status" value="1"/>
</dbReference>
<dbReference type="SUPFAM" id="SSF103473">
    <property type="entry name" value="MFS general substrate transporter"/>
    <property type="match status" value="1"/>
</dbReference>
<gene>
    <name evidence="8" type="ORF">DAEQUDRAFT_771816</name>
</gene>
<evidence type="ECO:0000256" key="3">
    <source>
        <dbReference type="ARBA" id="ARBA00022692"/>
    </source>
</evidence>
<feature type="transmembrane region" description="Helical" evidence="6">
    <location>
        <begin position="408"/>
        <end position="427"/>
    </location>
</feature>
<feature type="transmembrane region" description="Helical" evidence="6">
    <location>
        <begin position="381"/>
        <end position="402"/>
    </location>
</feature>
<dbReference type="PANTHER" id="PTHR48022:SF2">
    <property type="entry name" value="PLASTIDIC GLUCOSE TRANSPORTER 4"/>
    <property type="match status" value="1"/>
</dbReference>